<name>A0A1H8UR86_9BRAD</name>
<sequence length="327" mass="35775">MVASLIVFFVATSTCSAERIDLSSSASILHFNSPPAVEADRAIFAGYATGSGGIEVVRIDDKKVSRRATIHRYDTPDDHSAPALSERDGSLLVATSHHSSDLFVYRVDLKTLDSSLICHLTGRFTYPRFIRAGPTSKLIVRTEANQGGGLGVIDISGHACSSPVEVIPADPRKFIYATPPAHIDNDIWIAWSVYDLDRNRHEGVFAGTITGTRRITIKEPASEGPEVIAWSIDSGGVDHVVFSGNMECCDKGAQRLVRTSLDGRHLSETENGRMIYYPSAKPTHCGSSKSLPFMSQRVSHKVEIASEIHSFDHKSKDFRSSVFICIR</sequence>
<proteinExistence type="predicted"/>
<dbReference type="AlphaFoldDB" id="A0A1H8UR86"/>
<keyword evidence="2" id="KW-1185">Reference proteome</keyword>
<dbReference type="Proteomes" id="UP000199615">
    <property type="component" value="Unassembled WGS sequence"/>
</dbReference>
<dbReference type="InterPro" id="IPR011044">
    <property type="entry name" value="Quino_amine_DH_bsu"/>
</dbReference>
<evidence type="ECO:0000313" key="1">
    <source>
        <dbReference type="EMBL" id="SEP05626.1"/>
    </source>
</evidence>
<accession>A0A1H8UR86</accession>
<dbReference type="EMBL" id="FODT01000007">
    <property type="protein sequence ID" value="SEP05626.1"/>
    <property type="molecule type" value="Genomic_DNA"/>
</dbReference>
<reference evidence="2" key="1">
    <citation type="submission" date="2016-10" db="EMBL/GenBank/DDBJ databases">
        <authorList>
            <person name="Varghese N."/>
            <person name="Submissions S."/>
        </authorList>
    </citation>
    <scope>NUCLEOTIDE SEQUENCE [LARGE SCALE GENOMIC DNA]</scope>
    <source>
        <strain evidence="2">DSM 123</strain>
    </source>
</reference>
<evidence type="ECO:0000313" key="2">
    <source>
        <dbReference type="Proteomes" id="UP000199615"/>
    </source>
</evidence>
<dbReference type="SUPFAM" id="SSF50969">
    <property type="entry name" value="YVTN repeat-like/Quinoprotein amine dehydrogenase"/>
    <property type="match status" value="1"/>
</dbReference>
<gene>
    <name evidence="1" type="ORF">SAMN05444123_107200</name>
</gene>
<organism evidence="1 2">
    <name type="scientific">Rhodopseudomonas pseudopalustris</name>
    <dbReference type="NCBI Taxonomy" id="1513892"/>
    <lineage>
        <taxon>Bacteria</taxon>
        <taxon>Pseudomonadati</taxon>
        <taxon>Pseudomonadota</taxon>
        <taxon>Alphaproteobacteria</taxon>
        <taxon>Hyphomicrobiales</taxon>
        <taxon>Nitrobacteraceae</taxon>
        <taxon>Rhodopseudomonas</taxon>
    </lineage>
</organism>
<protein>
    <submittedName>
        <fullName evidence="1">Uncharacterized protein</fullName>
    </submittedName>
</protein>